<evidence type="ECO:0000313" key="4">
    <source>
        <dbReference type="Proteomes" id="UP000000305"/>
    </source>
</evidence>
<dbReference type="CDD" id="cd00161">
    <property type="entry name" value="beta-trefoil_Ricin-like"/>
    <property type="match status" value="1"/>
</dbReference>
<keyword evidence="4" id="KW-1185">Reference proteome</keyword>
<feature type="compositionally biased region" description="Polar residues" evidence="1">
    <location>
        <begin position="1"/>
        <end position="22"/>
    </location>
</feature>
<reference evidence="3 4" key="1">
    <citation type="journal article" date="2011" name="Science">
        <title>The ecoresponsive genome of Daphnia pulex.</title>
        <authorList>
            <person name="Colbourne J.K."/>
            <person name="Pfrender M.E."/>
            <person name="Gilbert D."/>
            <person name="Thomas W.K."/>
            <person name="Tucker A."/>
            <person name="Oakley T.H."/>
            <person name="Tokishita S."/>
            <person name="Aerts A."/>
            <person name="Arnold G.J."/>
            <person name="Basu M.K."/>
            <person name="Bauer D.J."/>
            <person name="Caceres C.E."/>
            <person name="Carmel L."/>
            <person name="Casola C."/>
            <person name="Choi J.H."/>
            <person name="Detter J.C."/>
            <person name="Dong Q."/>
            <person name="Dusheyko S."/>
            <person name="Eads B.D."/>
            <person name="Frohlich T."/>
            <person name="Geiler-Samerotte K.A."/>
            <person name="Gerlach D."/>
            <person name="Hatcher P."/>
            <person name="Jogdeo S."/>
            <person name="Krijgsveld J."/>
            <person name="Kriventseva E.V."/>
            <person name="Kultz D."/>
            <person name="Laforsch C."/>
            <person name="Lindquist E."/>
            <person name="Lopez J."/>
            <person name="Manak J.R."/>
            <person name="Muller J."/>
            <person name="Pangilinan J."/>
            <person name="Patwardhan R.P."/>
            <person name="Pitluck S."/>
            <person name="Pritham E.J."/>
            <person name="Rechtsteiner A."/>
            <person name="Rho M."/>
            <person name="Rogozin I.B."/>
            <person name="Sakarya O."/>
            <person name="Salamov A."/>
            <person name="Schaack S."/>
            <person name="Shapiro H."/>
            <person name="Shiga Y."/>
            <person name="Skalitzky C."/>
            <person name="Smith Z."/>
            <person name="Souvorov A."/>
            <person name="Sung W."/>
            <person name="Tang Z."/>
            <person name="Tsuchiya D."/>
            <person name="Tu H."/>
            <person name="Vos H."/>
            <person name="Wang M."/>
            <person name="Wolf Y.I."/>
            <person name="Yamagata H."/>
            <person name="Yamada T."/>
            <person name="Ye Y."/>
            <person name="Shaw J.R."/>
            <person name="Andrews J."/>
            <person name="Crease T.J."/>
            <person name="Tang H."/>
            <person name="Lucas S.M."/>
            <person name="Robertson H.M."/>
            <person name="Bork P."/>
            <person name="Koonin E.V."/>
            <person name="Zdobnov E.M."/>
            <person name="Grigoriev I.V."/>
            <person name="Lynch M."/>
            <person name="Boore J.L."/>
        </authorList>
    </citation>
    <scope>NUCLEOTIDE SEQUENCE [LARGE SCALE GENOMIC DNA]</scope>
</reference>
<accession>E9GIV9</accession>
<evidence type="ECO:0000256" key="1">
    <source>
        <dbReference type="SAM" id="MobiDB-lite"/>
    </source>
</evidence>
<dbReference type="Gene3D" id="2.80.10.50">
    <property type="match status" value="1"/>
</dbReference>
<evidence type="ECO:0000313" key="3">
    <source>
        <dbReference type="EMBL" id="EFX80584.1"/>
    </source>
</evidence>
<feature type="region of interest" description="Disordered" evidence="1">
    <location>
        <begin position="1"/>
        <end position="34"/>
    </location>
</feature>
<dbReference type="EMBL" id="GL732547">
    <property type="protein sequence ID" value="EFX80584.1"/>
    <property type="molecule type" value="Genomic_DNA"/>
</dbReference>
<dbReference type="SUPFAM" id="SSF50370">
    <property type="entry name" value="Ricin B-like lectins"/>
    <property type="match status" value="1"/>
</dbReference>
<dbReference type="Pfam" id="PF00652">
    <property type="entry name" value="Ricin_B_lectin"/>
    <property type="match status" value="1"/>
</dbReference>
<evidence type="ECO:0000259" key="2">
    <source>
        <dbReference type="SMART" id="SM00458"/>
    </source>
</evidence>
<dbReference type="AlphaFoldDB" id="E9GIV9"/>
<organism evidence="3 4">
    <name type="scientific">Daphnia pulex</name>
    <name type="common">Water flea</name>
    <dbReference type="NCBI Taxonomy" id="6669"/>
    <lineage>
        <taxon>Eukaryota</taxon>
        <taxon>Metazoa</taxon>
        <taxon>Ecdysozoa</taxon>
        <taxon>Arthropoda</taxon>
        <taxon>Crustacea</taxon>
        <taxon>Branchiopoda</taxon>
        <taxon>Diplostraca</taxon>
        <taxon>Cladocera</taxon>
        <taxon>Anomopoda</taxon>
        <taxon>Daphniidae</taxon>
        <taxon>Daphnia</taxon>
    </lineage>
</organism>
<dbReference type="InterPro" id="IPR000772">
    <property type="entry name" value="Ricin_B_lectin"/>
</dbReference>
<feature type="domain" description="Ricin B lectin" evidence="2">
    <location>
        <begin position="30"/>
        <end position="158"/>
    </location>
</feature>
<dbReference type="SMART" id="SM00458">
    <property type="entry name" value="RICIN"/>
    <property type="match status" value="1"/>
</dbReference>
<dbReference type="Proteomes" id="UP000000305">
    <property type="component" value="Unassembled WGS sequence"/>
</dbReference>
<proteinExistence type="predicted"/>
<name>E9GIV9_DAPPU</name>
<dbReference type="KEGG" id="dpx:DAPPUDRAFT_318447"/>
<dbReference type="InParanoid" id="E9GIV9"/>
<dbReference type="InterPro" id="IPR035992">
    <property type="entry name" value="Ricin_B-like_lectins"/>
</dbReference>
<protein>
    <recommendedName>
        <fullName evidence="2">Ricin B lectin domain-containing protein</fullName>
    </recommendedName>
</protein>
<dbReference type="HOGENOM" id="CLU_1662568_0_0_1"/>
<gene>
    <name evidence="3" type="ORF">DAPPUDRAFT_318447</name>
</gene>
<sequence>MRSDPNFSITTPSPTRYQNPIADNSRRNARSSMRLKNDSGKCLASLNNDGGDGTKLVQQSCRHELGQYWRMKDGDRICNGWNKCITAPVNTVANIRLVQSEKKNGQQGAGQKWQLNRGRLENDWKKCLTVSQDSVADGVEVWAMSCIPGVLGQQWMFVS</sequence>
<dbReference type="PROSITE" id="PS50231">
    <property type="entry name" value="RICIN_B_LECTIN"/>
    <property type="match status" value="1"/>
</dbReference>